<dbReference type="SUPFAM" id="SSF52141">
    <property type="entry name" value="Uracil-DNA glycosylase-like"/>
    <property type="match status" value="1"/>
</dbReference>
<dbReference type="AlphaFoldDB" id="H1CXF7"/>
<dbReference type="Pfam" id="PF03167">
    <property type="entry name" value="UDG"/>
    <property type="match status" value="1"/>
</dbReference>
<protein>
    <recommendedName>
        <fullName evidence="1">Uracil-DNA glycosylase-like domain-containing protein</fullName>
    </recommendedName>
</protein>
<keyword evidence="3" id="KW-1185">Reference proteome</keyword>
<dbReference type="EMBL" id="ADLT01000001">
    <property type="protein sequence ID" value="EHO63988.1"/>
    <property type="molecule type" value="Genomic_DNA"/>
</dbReference>
<comment type="caution">
    <text evidence="2">The sequence shown here is derived from an EMBL/GenBank/DDBJ whole genome shotgun (WGS) entry which is preliminary data.</text>
</comment>
<dbReference type="Proteomes" id="UP000003277">
    <property type="component" value="Unassembled WGS sequence"/>
</dbReference>
<accession>H1CXF7</accession>
<reference evidence="2 3" key="1">
    <citation type="submission" date="2011-11" db="EMBL/GenBank/DDBJ databases">
        <title>The Genome Sequence of Dialister succinatiphilus YIT 11850.</title>
        <authorList>
            <consortium name="The Broad Institute Genome Sequencing Platform"/>
            <person name="Earl A."/>
            <person name="Ward D."/>
            <person name="Feldgarden M."/>
            <person name="Gevers D."/>
            <person name="Morotomi M."/>
            <person name="Young S.K."/>
            <person name="Zeng Q."/>
            <person name="Gargeya S."/>
            <person name="Fitzgerald M."/>
            <person name="Haas B."/>
            <person name="Abouelleil A."/>
            <person name="Alvarado L."/>
            <person name="Arachchi H.M."/>
            <person name="Berlin A."/>
            <person name="Brown A."/>
            <person name="Chapman S.B."/>
            <person name="Dunbar C."/>
            <person name="Gearin G."/>
            <person name="Goldberg J."/>
            <person name="Griggs A."/>
            <person name="Gujja S."/>
            <person name="Heiman D."/>
            <person name="Howarth C."/>
            <person name="Lui A."/>
            <person name="MacDonald P.J.P."/>
            <person name="Montmayeur A."/>
            <person name="Murphy C."/>
            <person name="Neiman D."/>
            <person name="Pearson M."/>
            <person name="Priest M."/>
            <person name="Roberts A."/>
            <person name="Saif S."/>
            <person name="Shea T."/>
            <person name="Sisk P."/>
            <person name="Stolte C."/>
            <person name="Sykes S."/>
            <person name="Wortman J."/>
            <person name="Nusbaum C."/>
            <person name="Birren B."/>
        </authorList>
    </citation>
    <scope>NUCLEOTIDE SEQUENCE [LARGE SCALE GENOMIC DNA]</scope>
    <source>
        <strain evidence="2 3">YIT 11850</strain>
    </source>
</reference>
<evidence type="ECO:0000313" key="3">
    <source>
        <dbReference type="Proteomes" id="UP000003277"/>
    </source>
</evidence>
<sequence length="226" mass="25013">MDISRFLNHLAQYSGENTFNPWADHDENYEIEKALAIRRANLKDYLTLRIGGARILLVAEACGYQGGHFSGIAMTCERMLLDFHPAVTSAMVLGHRGNRTSRKDSPLLKPIQQEKGFNEPTDSVVWKACLEAGLSPRDFLLWNIFPFHPYKKGNLLTNRTPSEEELAAGLAYTRELLSLTGPLPLFAIGKKSENTLTAAGFTVTGLRHPANGGANIFRSQLKEALA</sequence>
<dbReference type="InterPro" id="IPR036895">
    <property type="entry name" value="Uracil-DNA_glycosylase-like_sf"/>
</dbReference>
<dbReference type="PATRIC" id="fig|742743.3.peg.47"/>
<organism evidence="2 3">
    <name type="scientific">Dialister succinatiphilus YIT 11850</name>
    <dbReference type="NCBI Taxonomy" id="742743"/>
    <lineage>
        <taxon>Bacteria</taxon>
        <taxon>Bacillati</taxon>
        <taxon>Bacillota</taxon>
        <taxon>Negativicutes</taxon>
        <taxon>Veillonellales</taxon>
        <taxon>Veillonellaceae</taxon>
        <taxon>Dialister</taxon>
    </lineage>
</organism>
<evidence type="ECO:0000259" key="1">
    <source>
        <dbReference type="Pfam" id="PF03167"/>
    </source>
</evidence>
<name>H1CXF7_9FIRM</name>
<dbReference type="InterPro" id="IPR005122">
    <property type="entry name" value="Uracil-DNA_glycosylase-like"/>
</dbReference>
<evidence type="ECO:0000313" key="2">
    <source>
        <dbReference type="EMBL" id="EHO63988.1"/>
    </source>
</evidence>
<feature type="domain" description="Uracil-DNA glycosylase-like" evidence="1">
    <location>
        <begin position="114"/>
        <end position="210"/>
    </location>
</feature>
<dbReference type="HOGENOM" id="CLU_101311_0_0_9"/>
<dbReference type="OrthoDB" id="4977218at2"/>
<dbReference type="STRING" id="742743.HMPREF9453_00045"/>
<dbReference type="eggNOG" id="COG1573">
    <property type="taxonomic scope" value="Bacteria"/>
</dbReference>
<dbReference type="CDD" id="cd10035">
    <property type="entry name" value="UDG_like"/>
    <property type="match status" value="1"/>
</dbReference>
<gene>
    <name evidence="2" type="ORF">HMPREF9453_00045</name>
</gene>
<dbReference type="Gene3D" id="3.40.470.10">
    <property type="entry name" value="Uracil-DNA glycosylase-like domain"/>
    <property type="match status" value="1"/>
</dbReference>
<proteinExistence type="predicted"/>